<dbReference type="RefSeq" id="WP_112583025.1">
    <property type="nucleotide sequence ID" value="NZ_PYAA01000008.1"/>
</dbReference>
<dbReference type="InterPro" id="IPR036390">
    <property type="entry name" value="WH_DNA-bd_sf"/>
</dbReference>
<reference evidence="2 3" key="1">
    <citation type="submission" date="2018-03" db="EMBL/GenBank/DDBJ databases">
        <title>Defining the species Micromonospora saelicesensis and Micromonospora noduli under the framework of genomics.</title>
        <authorList>
            <person name="Riesco R."/>
            <person name="Trujillo M.E."/>
        </authorList>
    </citation>
    <scope>NUCLEOTIDE SEQUENCE [LARGE SCALE GENOMIC DNA]</scope>
    <source>
        <strain evidence="2 3">LAH08</strain>
    </source>
</reference>
<evidence type="ECO:0000259" key="1">
    <source>
        <dbReference type="Pfam" id="PF03551"/>
    </source>
</evidence>
<dbReference type="Proteomes" id="UP000248966">
    <property type="component" value="Unassembled WGS sequence"/>
</dbReference>
<dbReference type="Gene3D" id="1.10.10.10">
    <property type="entry name" value="Winged helix-like DNA-binding domain superfamily/Winged helix DNA-binding domain"/>
    <property type="match status" value="1"/>
</dbReference>
<evidence type="ECO:0000313" key="2">
    <source>
        <dbReference type="EMBL" id="RAO04140.1"/>
    </source>
</evidence>
<dbReference type="EMBL" id="PYAA01000008">
    <property type="protein sequence ID" value="RAO04140.1"/>
    <property type="molecule type" value="Genomic_DNA"/>
</dbReference>
<dbReference type="PANTHER" id="PTHR33169">
    <property type="entry name" value="PADR-FAMILY TRANSCRIPTIONAL REGULATOR"/>
    <property type="match status" value="1"/>
</dbReference>
<dbReference type="PANTHER" id="PTHR33169:SF14">
    <property type="entry name" value="TRANSCRIPTIONAL REGULATOR RV3488"/>
    <property type="match status" value="1"/>
</dbReference>
<gene>
    <name evidence="2" type="ORF">LAH08_01487</name>
</gene>
<proteinExistence type="predicted"/>
<keyword evidence="2" id="KW-0238">DNA-binding</keyword>
<feature type="domain" description="Transcription regulator PadR N-terminal" evidence="1">
    <location>
        <begin position="27"/>
        <end position="98"/>
    </location>
</feature>
<protein>
    <submittedName>
        <fullName evidence="2">Putative DNA-binding protein YizB</fullName>
    </submittedName>
</protein>
<dbReference type="InterPro" id="IPR052509">
    <property type="entry name" value="Metal_resp_DNA-bind_regulator"/>
</dbReference>
<dbReference type="InterPro" id="IPR036388">
    <property type="entry name" value="WH-like_DNA-bd_sf"/>
</dbReference>
<organism evidence="2 3">
    <name type="scientific">Micromonospora noduli</name>
    <dbReference type="NCBI Taxonomy" id="709876"/>
    <lineage>
        <taxon>Bacteria</taxon>
        <taxon>Bacillati</taxon>
        <taxon>Actinomycetota</taxon>
        <taxon>Actinomycetes</taxon>
        <taxon>Micromonosporales</taxon>
        <taxon>Micromonosporaceae</taxon>
        <taxon>Micromonospora</taxon>
    </lineage>
</organism>
<comment type="caution">
    <text evidence="2">The sequence shown here is derived from an EMBL/GenBank/DDBJ whole genome shotgun (WGS) entry which is preliminary data.</text>
</comment>
<evidence type="ECO:0000313" key="3">
    <source>
        <dbReference type="Proteomes" id="UP000248966"/>
    </source>
</evidence>
<dbReference type="AlphaFoldDB" id="A0A328N906"/>
<name>A0A328N906_9ACTN</name>
<sequence>MVVAESQPIDDNDRQTQLLRGALDMCLLALLAREPAHGYELVRRMEAAGFGAISYGTIYPLLTRMRRLGLVAHEQQVSPTGPPRKVYALTDSGRVHLDAWQKQWNRFTDTVDAVLRPLDHNPTRS</sequence>
<accession>A0A328N906</accession>
<dbReference type="GO" id="GO:0003677">
    <property type="term" value="F:DNA binding"/>
    <property type="evidence" value="ECO:0007669"/>
    <property type="project" value="UniProtKB-KW"/>
</dbReference>
<dbReference type="InterPro" id="IPR005149">
    <property type="entry name" value="Tscrpt_reg_PadR_N"/>
</dbReference>
<dbReference type="Pfam" id="PF03551">
    <property type="entry name" value="PadR"/>
    <property type="match status" value="1"/>
</dbReference>
<dbReference type="SUPFAM" id="SSF46785">
    <property type="entry name" value="Winged helix' DNA-binding domain"/>
    <property type="match status" value="1"/>
</dbReference>